<gene>
    <name evidence="1" type="ORF">E2C01_043687</name>
</gene>
<sequence>MDMKTCHGIDEVNCFLAVSRPPHPCHCCKGRRISLKPATPTCPSITHPSHYHGDSGKMT</sequence>
<dbReference type="Proteomes" id="UP000324222">
    <property type="component" value="Unassembled WGS sequence"/>
</dbReference>
<comment type="caution">
    <text evidence="1">The sequence shown here is derived from an EMBL/GenBank/DDBJ whole genome shotgun (WGS) entry which is preliminary data.</text>
</comment>
<protein>
    <submittedName>
        <fullName evidence="1">Uncharacterized protein</fullName>
    </submittedName>
</protein>
<dbReference type="AlphaFoldDB" id="A0A5B7FTL3"/>
<proteinExistence type="predicted"/>
<keyword evidence="2" id="KW-1185">Reference proteome</keyword>
<reference evidence="1 2" key="1">
    <citation type="submission" date="2019-05" db="EMBL/GenBank/DDBJ databases">
        <title>Another draft genome of Portunus trituberculatus and its Hox gene families provides insights of decapod evolution.</title>
        <authorList>
            <person name="Jeong J.-H."/>
            <person name="Song I."/>
            <person name="Kim S."/>
            <person name="Choi T."/>
            <person name="Kim D."/>
            <person name="Ryu S."/>
            <person name="Kim W."/>
        </authorList>
    </citation>
    <scope>NUCLEOTIDE SEQUENCE [LARGE SCALE GENOMIC DNA]</scope>
    <source>
        <tissue evidence="1">Muscle</tissue>
    </source>
</reference>
<evidence type="ECO:0000313" key="2">
    <source>
        <dbReference type="Proteomes" id="UP000324222"/>
    </source>
</evidence>
<organism evidence="1 2">
    <name type="scientific">Portunus trituberculatus</name>
    <name type="common">Swimming crab</name>
    <name type="synonym">Neptunus trituberculatus</name>
    <dbReference type="NCBI Taxonomy" id="210409"/>
    <lineage>
        <taxon>Eukaryota</taxon>
        <taxon>Metazoa</taxon>
        <taxon>Ecdysozoa</taxon>
        <taxon>Arthropoda</taxon>
        <taxon>Crustacea</taxon>
        <taxon>Multicrustacea</taxon>
        <taxon>Malacostraca</taxon>
        <taxon>Eumalacostraca</taxon>
        <taxon>Eucarida</taxon>
        <taxon>Decapoda</taxon>
        <taxon>Pleocyemata</taxon>
        <taxon>Brachyura</taxon>
        <taxon>Eubrachyura</taxon>
        <taxon>Portunoidea</taxon>
        <taxon>Portunidae</taxon>
        <taxon>Portuninae</taxon>
        <taxon>Portunus</taxon>
    </lineage>
</organism>
<dbReference type="EMBL" id="VSRR010009151">
    <property type="protein sequence ID" value="MPC49872.1"/>
    <property type="molecule type" value="Genomic_DNA"/>
</dbReference>
<accession>A0A5B7FTL3</accession>
<evidence type="ECO:0000313" key="1">
    <source>
        <dbReference type="EMBL" id="MPC49872.1"/>
    </source>
</evidence>
<name>A0A5B7FTL3_PORTR</name>